<keyword evidence="1" id="KW-0472">Membrane</keyword>
<feature type="chain" id="PRO_5036461344" description="TNFR-Cys domain-containing protein" evidence="2">
    <location>
        <begin position="24"/>
        <end position="216"/>
    </location>
</feature>
<dbReference type="Proteomes" id="UP000005408">
    <property type="component" value="Unassembled WGS sequence"/>
</dbReference>
<dbReference type="EnsemblMetazoa" id="G30001.1">
    <property type="protein sequence ID" value="G30001.1:cds"/>
    <property type="gene ID" value="G30001"/>
</dbReference>
<keyword evidence="1" id="KW-0812">Transmembrane</keyword>
<evidence type="ECO:0000256" key="2">
    <source>
        <dbReference type="SAM" id="SignalP"/>
    </source>
</evidence>
<organism evidence="3 4">
    <name type="scientific">Magallana gigas</name>
    <name type="common">Pacific oyster</name>
    <name type="synonym">Crassostrea gigas</name>
    <dbReference type="NCBI Taxonomy" id="29159"/>
    <lineage>
        <taxon>Eukaryota</taxon>
        <taxon>Metazoa</taxon>
        <taxon>Spiralia</taxon>
        <taxon>Lophotrochozoa</taxon>
        <taxon>Mollusca</taxon>
        <taxon>Bivalvia</taxon>
        <taxon>Autobranchia</taxon>
        <taxon>Pteriomorphia</taxon>
        <taxon>Ostreida</taxon>
        <taxon>Ostreoidea</taxon>
        <taxon>Ostreidae</taxon>
        <taxon>Magallana</taxon>
    </lineage>
</organism>
<name>A0A8W8LTT8_MAGGI</name>
<accession>A0A8W8LTT8</accession>
<reference evidence="3" key="1">
    <citation type="submission" date="2022-08" db="UniProtKB">
        <authorList>
            <consortium name="EnsemblMetazoa"/>
        </authorList>
    </citation>
    <scope>IDENTIFICATION</scope>
    <source>
        <strain evidence="3">05x7-T-G4-1.051#20</strain>
    </source>
</reference>
<keyword evidence="1" id="KW-1133">Transmembrane helix</keyword>
<keyword evidence="4" id="KW-1185">Reference proteome</keyword>
<keyword evidence="2" id="KW-0732">Signal</keyword>
<evidence type="ECO:0000256" key="1">
    <source>
        <dbReference type="SAM" id="Phobius"/>
    </source>
</evidence>
<protein>
    <recommendedName>
        <fullName evidence="5">TNFR-Cys domain-containing protein</fullName>
    </recommendedName>
</protein>
<sequence>MLLIHAFLLYCTFLSIWTSVVNSCSIGHLERSEDVCCINYVKEENFCKECPIGYFGVDCSVPCDQSFYGKLCSLRCGCLKCHHIYGCVPAKPISEAKPRTQAIQNTTNPNIAKTISEAKLRTQAIQNTTNTNIDQTTERKTIIRQGKQPENMLNPAKKTNLIIISTGVVLTVVLLSFISCTYCKCFTSENLSGNNPESQNVPQMDTVYAEISRRRT</sequence>
<dbReference type="Gene3D" id="2.170.300.10">
    <property type="entry name" value="Tie2 ligand-binding domain superfamily"/>
    <property type="match status" value="1"/>
</dbReference>
<dbReference type="AlphaFoldDB" id="A0A8W8LTT8"/>
<evidence type="ECO:0008006" key="5">
    <source>
        <dbReference type="Google" id="ProtNLM"/>
    </source>
</evidence>
<evidence type="ECO:0000313" key="4">
    <source>
        <dbReference type="Proteomes" id="UP000005408"/>
    </source>
</evidence>
<feature type="signal peptide" evidence="2">
    <location>
        <begin position="1"/>
        <end position="23"/>
    </location>
</feature>
<proteinExistence type="predicted"/>
<feature type="transmembrane region" description="Helical" evidence="1">
    <location>
        <begin position="161"/>
        <end position="183"/>
    </location>
</feature>
<evidence type="ECO:0000313" key="3">
    <source>
        <dbReference type="EnsemblMetazoa" id="G30001.1:cds"/>
    </source>
</evidence>